<accession>A0A1D6GCH4</accession>
<dbReference type="PROSITE" id="PS50001">
    <property type="entry name" value="SH2"/>
    <property type="match status" value="1"/>
</dbReference>
<proteinExistence type="predicted"/>
<dbReference type="FunFam" id="3.30.505.10:FF:000086">
    <property type="entry name" value="SH2 domain protein B"/>
    <property type="match status" value="1"/>
</dbReference>
<dbReference type="PANTHER" id="PTHR11801">
    <property type="entry name" value="SIGNAL TRANSDUCER AND ACTIVATOR OF TRANSCRIPTION"/>
    <property type="match status" value="1"/>
</dbReference>
<dbReference type="GO" id="GO:0003700">
    <property type="term" value="F:DNA-binding transcription factor activity"/>
    <property type="evidence" value="ECO:0007669"/>
    <property type="project" value="InterPro"/>
</dbReference>
<dbReference type="AlphaFoldDB" id="A0A1D6GCH4"/>
<evidence type="ECO:0000256" key="1">
    <source>
        <dbReference type="ARBA" id="ARBA00022999"/>
    </source>
</evidence>
<sequence length="198" mass="22646">MSKRLFREGADTWNMISKNNERALWSSAIPEIITKFTNIVHSVRRGLSEQDLEVLRGIAGCGEDIGRDEFDRLWCWLYLVVVSLSRERIKKLWDCTAPRWIEGLITTEEAENALRSSRELLKEAGTFVLRFPITRSWPHPDAGSLVVNYIGSDSSIHHRLLSLDSSDASAEKLQDLLLQEPELSQLGRVDRVSITIRR</sequence>
<dbReference type="InterPro" id="IPR001217">
    <property type="entry name" value="STAT"/>
</dbReference>
<evidence type="ECO:0000313" key="2">
    <source>
        <dbReference type="EMBL" id="AQK61374.1"/>
    </source>
</evidence>
<gene>
    <name evidence="2" type="ORF">ZEAMMB73_Zm00001d012795</name>
</gene>
<protein>
    <submittedName>
        <fullName evidence="2">SH2 domain protein B</fullName>
    </submittedName>
</protein>
<reference evidence="2" key="1">
    <citation type="submission" date="2015-12" db="EMBL/GenBank/DDBJ databases">
        <title>Update maize B73 reference genome by single molecule sequencing technologies.</title>
        <authorList>
            <consortium name="Maize Genome Sequencing Project"/>
            <person name="Ware D."/>
        </authorList>
    </citation>
    <scope>NUCLEOTIDE SEQUENCE</scope>
    <source>
        <tissue evidence="2">Seedling</tissue>
    </source>
</reference>
<dbReference type="Gene3D" id="3.30.505.10">
    <property type="entry name" value="SH2 domain"/>
    <property type="match status" value="1"/>
</dbReference>
<dbReference type="SUPFAM" id="SSF55550">
    <property type="entry name" value="SH2 domain"/>
    <property type="match status" value="1"/>
</dbReference>
<name>A0A1D6GCH4_MAIZE</name>
<organism evidence="2">
    <name type="scientific">Zea mays</name>
    <name type="common">Maize</name>
    <dbReference type="NCBI Taxonomy" id="4577"/>
    <lineage>
        <taxon>Eukaryota</taxon>
        <taxon>Viridiplantae</taxon>
        <taxon>Streptophyta</taxon>
        <taxon>Embryophyta</taxon>
        <taxon>Tracheophyta</taxon>
        <taxon>Spermatophyta</taxon>
        <taxon>Magnoliopsida</taxon>
        <taxon>Liliopsida</taxon>
        <taxon>Poales</taxon>
        <taxon>Poaceae</taxon>
        <taxon>PACMAD clade</taxon>
        <taxon>Panicoideae</taxon>
        <taxon>Andropogonodae</taxon>
        <taxon>Andropogoneae</taxon>
        <taxon>Tripsacinae</taxon>
        <taxon>Zea</taxon>
    </lineage>
</organism>
<dbReference type="InterPro" id="IPR036860">
    <property type="entry name" value="SH2_dom_sf"/>
</dbReference>
<keyword evidence="1" id="KW-0727">SH2 domain</keyword>
<dbReference type="EMBL" id="CM000781">
    <property type="protein sequence ID" value="AQK61374.1"/>
    <property type="molecule type" value="Genomic_DNA"/>
</dbReference>
<dbReference type="GO" id="GO:0007165">
    <property type="term" value="P:signal transduction"/>
    <property type="evidence" value="ECO:0007669"/>
    <property type="project" value="InterPro"/>
</dbReference>
<dbReference type="InterPro" id="IPR000980">
    <property type="entry name" value="SH2"/>
</dbReference>